<dbReference type="Pfam" id="PF02481">
    <property type="entry name" value="DNA_processg_A"/>
    <property type="match status" value="1"/>
</dbReference>
<comment type="similarity">
    <text evidence="1">Belongs to the DprA/Smf family.</text>
</comment>
<dbReference type="PANTHER" id="PTHR43022">
    <property type="entry name" value="PROTEIN SMF"/>
    <property type="match status" value="1"/>
</dbReference>
<dbReference type="InterPro" id="IPR003488">
    <property type="entry name" value="DprA"/>
</dbReference>
<dbReference type="Gene3D" id="3.40.50.450">
    <property type="match status" value="1"/>
</dbReference>
<dbReference type="InterPro" id="IPR057666">
    <property type="entry name" value="DrpA_SLOG"/>
</dbReference>
<feature type="domain" description="Smf/DprA SLOG" evidence="2">
    <location>
        <begin position="98"/>
        <end position="306"/>
    </location>
</feature>
<keyword evidence="5" id="KW-1185">Reference proteome</keyword>
<evidence type="ECO:0000313" key="4">
    <source>
        <dbReference type="EMBL" id="GAB56478.1"/>
    </source>
</evidence>
<dbReference type="Pfam" id="PF17782">
    <property type="entry name" value="WHD_DprA"/>
    <property type="match status" value="1"/>
</dbReference>
<dbReference type="RefSeq" id="WP_006006661.1">
    <property type="nucleotide sequence ID" value="NZ_BAET01000030.1"/>
</dbReference>
<name>H5TDV1_9ALTE</name>
<dbReference type="OrthoDB" id="9785707at2"/>
<dbReference type="eggNOG" id="COG0758">
    <property type="taxonomic scope" value="Bacteria"/>
</dbReference>
<reference evidence="4 5" key="1">
    <citation type="journal article" date="2012" name="J. Bacteriol.">
        <title>Genome sequence of proteorhodopsin-containing sea ice bacterium Glaciecola punicea ACAM 611T.</title>
        <authorList>
            <person name="Qin Q.-L."/>
            <person name="Xie B.-B."/>
            <person name="Shu Y.-L."/>
            <person name="Rong J.-C."/>
            <person name="Zhao D.-L."/>
            <person name="Zhang X.-Y."/>
            <person name="Chen X.-L."/>
            <person name="Zhou B.-C."/>
            <person name="Zhanga Y.-Z."/>
        </authorList>
    </citation>
    <scope>NUCLEOTIDE SEQUENCE [LARGE SCALE GENOMIC DNA]</scope>
    <source>
        <strain evidence="4 5">ACAM 611</strain>
    </source>
</reference>
<dbReference type="AlphaFoldDB" id="H5TDV1"/>
<dbReference type="Proteomes" id="UP000053586">
    <property type="component" value="Unassembled WGS sequence"/>
</dbReference>
<comment type="caution">
    <text evidence="4">The sequence shown here is derived from an EMBL/GenBank/DDBJ whole genome shotgun (WGS) entry which is preliminary data.</text>
</comment>
<evidence type="ECO:0000313" key="5">
    <source>
        <dbReference type="Proteomes" id="UP000053586"/>
    </source>
</evidence>
<evidence type="ECO:0000259" key="3">
    <source>
        <dbReference type="Pfam" id="PF17782"/>
    </source>
</evidence>
<evidence type="ECO:0000259" key="2">
    <source>
        <dbReference type="Pfam" id="PF02481"/>
    </source>
</evidence>
<dbReference type="Gene3D" id="1.10.10.10">
    <property type="entry name" value="Winged helix-like DNA-binding domain superfamily/Winged helix DNA-binding domain"/>
    <property type="match status" value="1"/>
</dbReference>
<reference evidence="4 5" key="2">
    <citation type="journal article" date="2017" name="Antonie Van Leeuwenhoek">
        <title>Rhizobium rhizosphaerae sp. nov., a novel species isolated from rice rhizosphere.</title>
        <authorList>
            <person name="Zhao J.J."/>
            <person name="Zhang J."/>
            <person name="Zhang R.J."/>
            <person name="Zhang C.W."/>
            <person name="Yin H.Q."/>
            <person name="Zhang X.X."/>
        </authorList>
    </citation>
    <scope>NUCLEOTIDE SEQUENCE [LARGE SCALE GENOMIC DNA]</scope>
    <source>
        <strain evidence="4 5">ACAM 611</strain>
    </source>
</reference>
<dbReference type="NCBIfam" id="TIGR00732">
    <property type="entry name" value="dprA"/>
    <property type="match status" value="1"/>
</dbReference>
<accession>H5TDV1</accession>
<organism evidence="4 5">
    <name type="scientific">Glaciecola punicea ACAM 611</name>
    <dbReference type="NCBI Taxonomy" id="1121923"/>
    <lineage>
        <taxon>Bacteria</taxon>
        <taxon>Pseudomonadati</taxon>
        <taxon>Pseudomonadota</taxon>
        <taxon>Gammaproteobacteria</taxon>
        <taxon>Alteromonadales</taxon>
        <taxon>Alteromonadaceae</taxon>
        <taxon>Glaciecola</taxon>
    </lineage>
</organism>
<dbReference type="STRING" id="56804.BAE46_08565"/>
<dbReference type="InterPro" id="IPR036388">
    <property type="entry name" value="WH-like_DNA-bd_sf"/>
</dbReference>
<feature type="domain" description="DprA winged helix" evidence="3">
    <location>
        <begin position="315"/>
        <end position="371"/>
    </location>
</feature>
<dbReference type="EMBL" id="BAET01000030">
    <property type="protein sequence ID" value="GAB56478.1"/>
    <property type="molecule type" value="Genomic_DNA"/>
</dbReference>
<dbReference type="GO" id="GO:0009294">
    <property type="term" value="P:DNA-mediated transformation"/>
    <property type="evidence" value="ECO:0007669"/>
    <property type="project" value="InterPro"/>
</dbReference>
<protein>
    <submittedName>
        <fullName evidence="4">DNA processing protein</fullName>
    </submittedName>
</protein>
<sequence>MSTLFNPPHTSQNTLEALVSNWLRLNNIPQIGYIRLSTSATKLSCSLSQLLTKSHSQLSAIGWSSEQVNAMSINNKSLSKQKAQTLAWICESDQHHFVSLECEDYPPLLKQISRPPLFLFVSGNIALLSQPQIAFVGSRKASFSAVQTTHDLIQNLAEHTCALSVSGLALGIDAACHQASLANNLPTIGVLGCGVDVVYPKRHKQLYMDVAQSGALVSEFLLGTFPVATMFPRRNRIISGMSLGTVVVEAKIKSGSLVTAKYAIEQNREVFAIPNNVNNPNAHGCHWLIKQGAKLTEDIQDILDEIPSIAKQPKKADNKTHEDLASDLLLDSVDYVATSIDSIVMLTAMPLNEVLLQLLEYELRGLITSTAQGYVKLKAK</sequence>
<dbReference type="InterPro" id="IPR041614">
    <property type="entry name" value="DprA_WH"/>
</dbReference>
<proteinExistence type="inferred from homology"/>
<dbReference type="PANTHER" id="PTHR43022:SF1">
    <property type="entry name" value="PROTEIN SMF"/>
    <property type="match status" value="1"/>
</dbReference>
<dbReference type="SUPFAM" id="SSF102405">
    <property type="entry name" value="MCP/YpsA-like"/>
    <property type="match status" value="1"/>
</dbReference>
<gene>
    <name evidence="4" type="primary">smf</name>
    <name evidence="4" type="ORF">GPUN_2363</name>
</gene>
<evidence type="ECO:0000256" key="1">
    <source>
        <dbReference type="ARBA" id="ARBA00006525"/>
    </source>
</evidence>